<evidence type="ECO:0000313" key="2">
    <source>
        <dbReference type="Proteomes" id="UP000299102"/>
    </source>
</evidence>
<keyword evidence="2" id="KW-1185">Reference proteome</keyword>
<gene>
    <name evidence="1" type="ORF">EVAR_89199_1</name>
</gene>
<dbReference type="Proteomes" id="UP000299102">
    <property type="component" value="Unassembled WGS sequence"/>
</dbReference>
<sequence>MTWLLIKPDPAKLPNHLRGNVCAFIIRSQFRLSSHSSGCSTVAIDHLRSSPLDHPFSLVCYCVSVFLRTAFWSVGLRVCMNVCGAAQCTSRGDSQATCIRPGDILRLPHRLRAEPAHGFYA</sequence>
<reference evidence="1 2" key="1">
    <citation type="journal article" date="2019" name="Commun. Biol.">
        <title>The bagworm genome reveals a unique fibroin gene that provides high tensile strength.</title>
        <authorList>
            <person name="Kono N."/>
            <person name="Nakamura H."/>
            <person name="Ohtoshi R."/>
            <person name="Tomita M."/>
            <person name="Numata K."/>
            <person name="Arakawa K."/>
        </authorList>
    </citation>
    <scope>NUCLEOTIDE SEQUENCE [LARGE SCALE GENOMIC DNA]</scope>
</reference>
<name>A0A4C1YFW3_EUMVA</name>
<protein>
    <submittedName>
        <fullName evidence="1">Uncharacterized protein</fullName>
    </submittedName>
</protein>
<evidence type="ECO:0000313" key="1">
    <source>
        <dbReference type="EMBL" id="GBP73539.1"/>
    </source>
</evidence>
<accession>A0A4C1YFW3</accession>
<dbReference type="EMBL" id="BGZK01001177">
    <property type="protein sequence ID" value="GBP73539.1"/>
    <property type="molecule type" value="Genomic_DNA"/>
</dbReference>
<organism evidence="1 2">
    <name type="scientific">Eumeta variegata</name>
    <name type="common">Bagworm moth</name>
    <name type="synonym">Eumeta japonica</name>
    <dbReference type="NCBI Taxonomy" id="151549"/>
    <lineage>
        <taxon>Eukaryota</taxon>
        <taxon>Metazoa</taxon>
        <taxon>Ecdysozoa</taxon>
        <taxon>Arthropoda</taxon>
        <taxon>Hexapoda</taxon>
        <taxon>Insecta</taxon>
        <taxon>Pterygota</taxon>
        <taxon>Neoptera</taxon>
        <taxon>Endopterygota</taxon>
        <taxon>Lepidoptera</taxon>
        <taxon>Glossata</taxon>
        <taxon>Ditrysia</taxon>
        <taxon>Tineoidea</taxon>
        <taxon>Psychidae</taxon>
        <taxon>Oiketicinae</taxon>
        <taxon>Eumeta</taxon>
    </lineage>
</organism>
<dbReference type="AlphaFoldDB" id="A0A4C1YFW3"/>
<proteinExistence type="predicted"/>
<comment type="caution">
    <text evidence="1">The sequence shown here is derived from an EMBL/GenBank/DDBJ whole genome shotgun (WGS) entry which is preliminary data.</text>
</comment>